<evidence type="ECO:0000313" key="4">
    <source>
        <dbReference type="Proteomes" id="UP001461498"/>
    </source>
</evidence>
<accession>A0AAW1D2H6</accession>
<name>A0AAW1D2H6_9HEMI</name>
<dbReference type="EMBL" id="JAPXFL010000007">
    <property type="protein sequence ID" value="KAK9503980.1"/>
    <property type="molecule type" value="Genomic_DNA"/>
</dbReference>
<keyword evidence="1" id="KW-1133">Transmembrane helix</keyword>
<feature type="transmembrane region" description="Helical" evidence="1">
    <location>
        <begin position="12"/>
        <end position="30"/>
    </location>
</feature>
<dbReference type="Proteomes" id="UP001461498">
    <property type="component" value="Unassembled WGS sequence"/>
</dbReference>
<dbReference type="Pfam" id="PF15055">
    <property type="entry name" value="DMAC1_Dmo2"/>
    <property type="match status" value="1"/>
</dbReference>
<dbReference type="AlphaFoldDB" id="A0AAW1D2H6"/>
<proteinExistence type="predicted"/>
<feature type="transmembrane region" description="Helical" evidence="1">
    <location>
        <begin position="42"/>
        <end position="59"/>
    </location>
</feature>
<keyword evidence="4" id="KW-1185">Reference proteome</keyword>
<comment type="caution">
    <text evidence="3">The sequence shown here is derived from an EMBL/GenBank/DDBJ whole genome shotgun (WGS) entry which is preliminary data.</text>
</comment>
<evidence type="ECO:0000313" key="3">
    <source>
        <dbReference type="EMBL" id="KAK9503980.1"/>
    </source>
</evidence>
<keyword evidence="1" id="KW-0472">Membrane</keyword>
<evidence type="ECO:0000259" key="2">
    <source>
        <dbReference type="Pfam" id="PF15055"/>
    </source>
</evidence>
<protein>
    <recommendedName>
        <fullName evidence="2">Distal membrane-arm assembly complex protein 1-like domain-containing protein</fullName>
    </recommendedName>
</protein>
<keyword evidence="1" id="KW-0812">Transmembrane</keyword>
<organism evidence="3 4">
    <name type="scientific">Rhynocoris fuscipes</name>
    <dbReference type="NCBI Taxonomy" id="488301"/>
    <lineage>
        <taxon>Eukaryota</taxon>
        <taxon>Metazoa</taxon>
        <taxon>Ecdysozoa</taxon>
        <taxon>Arthropoda</taxon>
        <taxon>Hexapoda</taxon>
        <taxon>Insecta</taxon>
        <taxon>Pterygota</taxon>
        <taxon>Neoptera</taxon>
        <taxon>Paraneoptera</taxon>
        <taxon>Hemiptera</taxon>
        <taxon>Heteroptera</taxon>
        <taxon>Panheteroptera</taxon>
        <taxon>Cimicomorpha</taxon>
        <taxon>Reduviidae</taxon>
        <taxon>Harpactorinae</taxon>
        <taxon>Harpactorini</taxon>
        <taxon>Rhynocoris</taxon>
    </lineage>
</organism>
<feature type="domain" description="Distal membrane-arm assembly complex protein 1-like" evidence="2">
    <location>
        <begin position="9"/>
        <end position="54"/>
    </location>
</feature>
<dbReference type="InterPro" id="IPR028036">
    <property type="entry name" value="DMAC1-like_dom"/>
</dbReference>
<gene>
    <name evidence="3" type="ORF">O3M35_010429</name>
</gene>
<reference evidence="3 4" key="1">
    <citation type="submission" date="2022-12" db="EMBL/GenBank/DDBJ databases">
        <title>Chromosome-level genome assembly of true bugs.</title>
        <authorList>
            <person name="Ma L."/>
            <person name="Li H."/>
        </authorList>
    </citation>
    <scope>NUCLEOTIDE SEQUENCE [LARGE SCALE GENOMIC DNA]</scope>
    <source>
        <strain evidence="3">Lab_2022b</strain>
    </source>
</reference>
<sequence length="80" mass="8779">MEGNKEYEDCLSCRLIGGLSFVGIGTYIYYQGNKTKGAQSLGFKFIASCFGLIGIARMLNLGPFNRERSVTEISANRSQS</sequence>
<evidence type="ECO:0000256" key="1">
    <source>
        <dbReference type="SAM" id="Phobius"/>
    </source>
</evidence>